<proteinExistence type="predicted"/>
<keyword evidence="1" id="KW-0677">Repeat</keyword>
<dbReference type="PANTHER" id="PTHR12106">
    <property type="entry name" value="SORTILIN RELATED"/>
    <property type="match status" value="1"/>
</dbReference>
<dbReference type="SUPFAM" id="SSF110296">
    <property type="entry name" value="Oligoxyloglucan reducing end-specific cellobiohydrolase"/>
    <property type="match status" value="1"/>
</dbReference>
<protein>
    <submittedName>
        <fullName evidence="3">(spotted green pufferfish) hypothetical protein</fullName>
    </submittedName>
</protein>
<sequence>VFRSTDYGSTYERMNDKIGSKTVLSYLYVCPTNKRKIMVLTDPEFESSVLISSDEGASYQKYRLTFYVLSFLFHPTVEDWALAYSHDQKLQCFPHGKLSTAGAELGVPRGPGGCLG</sequence>
<dbReference type="InterPro" id="IPR031778">
    <property type="entry name" value="Sortilin_N"/>
</dbReference>
<evidence type="ECO:0000256" key="1">
    <source>
        <dbReference type="ARBA" id="ARBA00022737"/>
    </source>
</evidence>
<organism evidence="3">
    <name type="scientific">Tetraodon nigroviridis</name>
    <name type="common">Spotted green pufferfish</name>
    <name type="synonym">Chelonodon nigroviridis</name>
    <dbReference type="NCBI Taxonomy" id="99883"/>
    <lineage>
        <taxon>Eukaryota</taxon>
        <taxon>Metazoa</taxon>
        <taxon>Chordata</taxon>
        <taxon>Craniata</taxon>
        <taxon>Vertebrata</taxon>
        <taxon>Euteleostomi</taxon>
        <taxon>Actinopterygii</taxon>
        <taxon>Neopterygii</taxon>
        <taxon>Teleostei</taxon>
        <taxon>Neoteleostei</taxon>
        <taxon>Acanthomorphata</taxon>
        <taxon>Eupercaria</taxon>
        <taxon>Tetraodontiformes</taxon>
        <taxon>Tetradontoidea</taxon>
        <taxon>Tetraodontidae</taxon>
        <taxon>Tetraodon</taxon>
    </lineage>
</organism>
<dbReference type="Ensembl" id="ENSTNIT00000008050.1">
    <property type="protein sequence ID" value="ENSTNIP00000007889.1"/>
    <property type="gene ID" value="ENSTNIG00000005213.1"/>
</dbReference>
<dbReference type="GO" id="GO:0016020">
    <property type="term" value="C:membrane"/>
    <property type="evidence" value="ECO:0007669"/>
    <property type="project" value="TreeGrafter"/>
</dbReference>
<evidence type="ECO:0000259" key="2">
    <source>
        <dbReference type="Pfam" id="PF15902"/>
    </source>
</evidence>
<dbReference type="PANTHER" id="PTHR12106:SF10">
    <property type="entry name" value="VPS10 DOMAIN-CONTAINING RECEPTOR SORCS3"/>
    <property type="match status" value="1"/>
</dbReference>
<dbReference type="OMA" id="TWNTRRQ"/>
<dbReference type="Proteomes" id="UP000007303">
    <property type="component" value="Unassembled WGS sequence"/>
</dbReference>
<accession>Q4T0L2</accession>
<dbReference type="KEGG" id="tng:GSTEN00009267G001"/>
<dbReference type="OrthoDB" id="443634at2759"/>
<dbReference type="InterPro" id="IPR050310">
    <property type="entry name" value="VPS10-sortilin"/>
</dbReference>
<dbReference type="GeneTree" id="ENSGT01030000234563"/>
<feature type="domain" description="Sortilin N-terminal" evidence="2">
    <location>
        <begin position="1"/>
        <end position="89"/>
    </location>
</feature>
<feature type="non-terminal residue" evidence="3">
    <location>
        <position position="116"/>
    </location>
</feature>
<dbReference type="STRING" id="99883.ENSTNIP00000007889"/>
<reference evidence="3" key="2">
    <citation type="submission" date="2004-02" db="EMBL/GenBank/DDBJ databases">
        <authorList>
            <consortium name="Genoscope"/>
            <consortium name="Whitehead Institute Centre for Genome Research"/>
        </authorList>
    </citation>
    <scope>NUCLEOTIDE SEQUENCE</scope>
</reference>
<evidence type="ECO:0000313" key="5">
    <source>
        <dbReference type="Proteomes" id="UP000007303"/>
    </source>
</evidence>
<evidence type="ECO:0000313" key="3">
    <source>
        <dbReference type="EMBL" id="CAF93570.1"/>
    </source>
</evidence>
<gene>
    <name evidence="3" type="ORF">GSTENG00009267001</name>
</gene>
<reference evidence="4" key="3">
    <citation type="submission" date="2025-05" db="UniProtKB">
        <authorList>
            <consortium name="Ensembl"/>
        </authorList>
    </citation>
    <scope>IDENTIFICATION</scope>
</reference>
<keyword evidence="5" id="KW-1185">Reference proteome</keyword>
<name>Q4T0L2_TETNG</name>
<dbReference type="Pfam" id="PF15902">
    <property type="entry name" value="Sortilin-Vps10"/>
    <property type="match status" value="1"/>
</dbReference>
<dbReference type="EMBL" id="CAAE01010945">
    <property type="protein sequence ID" value="CAF93570.1"/>
    <property type="molecule type" value="Genomic_DNA"/>
</dbReference>
<dbReference type="HOGENOM" id="CLU_2102598_0_0_1"/>
<reference evidence="3 5" key="1">
    <citation type="journal article" date="2004" name="Nature">
        <title>Genome duplication in the teleost fish Tetraodon nigroviridis reveals the early vertebrate proto-karyotype.</title>
        <authorList>
            <person name="Jaillon O."/>
            <person name="Aury J.-M."/>
            <person name="Brunet F."/>
            <person name="Petit J.-L."/>
            <person name="Stange-Thomann N."/>
            <person name="Mauceli E."/>
            <person name="Bouneau L."/>
            <person name="Fischer C."/>
            <person name="Ozouf-Costaz C."/>
            <person name="Bernot A."/>
            <person name="Nicaud S."/>
            <person name="Jaffe D."/>
            <person name="Fisher S."/>
            <person name="Lutfalla G."/>
            <person name="Dossat C."/>
            <person name="Segurens B."/>
            <person name="Dasilva C."/>
            <person name="Salanoubat M."/>
            <person name="Levy M."/>
            <person name="Boudet N."/>
            <person name="Castellano S."/>
            <person name="Anthouard V."/>
            <person name="Jubin C."/>
            <person name="Castelli V."/>
            <person name="Katinka M."/>
            <person name="Vacherie B."/>
            <person name="Biemont C."/>
            <person name="Skalli Z."/>
            <person name="Cattolico L."/>
            <person name="Poulain J."/>
            <person name="De Berardinis V."/>
            <person name="Cruaud C."/>
            <person name="Duprat S."/>
            <person name="Brottier P."/>
            <person name="Coutanceau J.-P."/>
            <person name="Gouzy J."/>
            <person name="Parra G."/>
            <person name="Lardier G."/>
            <person name="Chapple C."/>
            <person name="McKernan K.J."/>
            <person name="McEwan P."/>
            <person name="Bosak S."/>
            <person name="Kellis M."/>
            <person name="Volff J.-N."/>
            <person name="Guigo R."/>
            <person name="Zody M.C."/>
            <person name="Mesirov J."/>
            <person name="Lindblad-Toh K."/>
            <person name="Birren B."/>
            <person name="Nusbaum C."/>
            <person name="Kahn D."/>
            <person name="Robinson-Rechavi M."/>
            <person name="Laudet V."/>
            <person name="Schachter V."/>
            <person name="Quetier F."/>
            <person name="Saurin W."/>
            <person name="Scarpelli C."/>
            <person name="Wincker P."/>
            <person name="Lander E.S."/>
            <person name="Weissenbach J."/>
            <person name="Roest Crollius H."/>
        </authorList>
    </citation>
    <scope>NUCLEOTIDE SEQUENCE [LARGE SCALE GENOMIC DNA]</scope>
</reference>
<evidence type="ECO:0000313" key="4">
    <source>
        <dbReference type="Ensembl" id="ENSTNIP00000007889.1"/>
    </source>
</evidence>
<dbReference type="AlphaFoldDB" id="Q4T0L2"/>